<feature type="compositionally biased region" description="Polar residues" evidence="1">
    <location>
        <begin position="204"/>
        <end position="220"/>
    </location>
</feature>
<feature type="compositionally biased region" description="Low complexity" evidence="1">
    <location>
        <begin position="89"/>
        <end position="100"/>
    </location>
</feature>
<feature type="compositionally biased region" description="Low complexity" evidence="1">
    <location>
        <begin position="51"/>
        <end position="71"/>
    </location>
</feature>
<protein>
    <submittedName>
        <fullName evidence="2">Putative NF-X1-type zinc finger protein NFXL1</fullName>
    </submittedName>
</protein>
<dbReference type="EMBL" id="DF977447">
    <property type="protein sequence ID" value="GAW25139.1"/>
    <property type="molecule type" value="Genomic_DNA"/>
</dbReference>
<reference evidence="2" key="1">
    <citation type="submission" date="2016-03" db="EMBL/GenBank/DDBJ databases">
        <title>Draft genome sequence of Rosellinia necatrix.</title>
        <authorList>
            <person name="Kanematsu S."/>
        </authorList>
    </citation>
    <scope>NUCLEOTIDE SEQUENCE [LARGE SCALE GENOMIC DNA]</scope>
    <source>
        <strain evidence="2">W97</strain>
    </source>
</reference>
<dbReference type="Proteomes" id="UP000054516">
    <property type="component" value="Unassembled WGS sequence"/>
</dbReference>
<evidence type="ECO:0000256" key="1">
    <source>
        <dbReference type="SAM" id="MobiDB-lite"/>
    </source>
</evidence>
<dbReference type="AlphaFoldDB" id="A0A1S8A525"/>
<feature type="region of interest" description="Disordered" evidence="1">
    <location>
        <begin position="202"/>
        <end position="232"/>
    </location>
</feature>
<proteinExistence type="predicted"/>
<organism evidence="2">
    <name type="scientific">Rosellinia necatrix</name>
    <name type="common">White root-rot fungus</name>
    <dbReference type="NCBI Taxonomy" id="77044"/>
    <lineage>
        <taxon>Eukaryota</taxon>
        <taxon>Fungi</taxon>
        <taxon>Dikarya</taxon>
        <taxon>Ascomycota</taxon>
        <taxon>Pezizomycotina</taxon>
        <taxon>Sordariomycetes</taxon>
        <taxon>Xylariomycetidae</taxon>
        <taxon>Xylariales</taxon>
        <taxon>Xylariaceae</taxon>
        <taxon>Rosellinia</taxon>
    </lineage>
</organism>
<evidence type="ECO:0000313" key="3">
    <source>
        <dbReference type="Proteomes" id="UP000054516"/>
    </source>
</evidence>
<gene>
    <name evidence="2" type="ORF">SAMD00023353_0200800</name>
</gene>
<keyword evidence="3" id="KW-1185">Reference proteome</keyword>
<feature type="compositionally biased region" description="Basic residues" evidence="1">
    <location>
        <begin position="16"/>
        <end position="35"/>
    </location>
</feature>
<feature type="region of interest" description="Disordered" evidence="1">
    <location>
        <begin position="1"/>
        <end position="100"/>
    </location>
</feature>
<name>A0A1S8A525_ROSNE</name>
<sequence length="232" mass="24476">MADAPNNGTNDSPRGRGQRARGGRPSRSRGGRGNRQRSPQVTERRNEQQGAAAAHEASAVVQPANRPTRGGAPRGRGRGEGRGSRRGRQAAAGTGQRTTIAAGRAFGGHLTAETETEDQGSEASVPFNADASVFVPERQKMSLPGLLADHQNLVPLISPRGFMRISAMGTTNVSSVQMKFYGIHVSGHVRSAGQPLTCHALRNGSRTGISPQTKTSNKPSNRFGDVPAVTRL</sequence>
<feature type="compositionally biased region" description="Polar residues" evidence="1">
    <location>
        <begin position="1"/>
        <end position="12"/>
    </location>
</feature>
<accession>A0A1S8A525</accession>
<evidence type="ECO:0000313" key="2">
    <source>
        <dbReference type="EMBL" id="GAW25139.1"/>
    </source>
</evidence>